<dbReference type="InterPro" id="IPR036249">
    <property type="entry name" value="Thioredoxin-like_sf"/>
</dbReference>
<evidence type="ECO:0000313" key="2">
    <source>
        <dbReference type="Proteomes" id="UP001519294"/>
    </source>
</evidence>
<sequence length="40" mass="4616">MTRAIFVVDSNDKVTYIEYVDEVTNHPDYEKAINAVKQAK</sequence>
<dbReference type="Proteomes" id="UP001519294">
    <property type="component" value="Unassembled WGS sequence"/>
</dbReference>
<proteinExistence type="predicted"/>
<reference evidence="1 2" key="1">
    <citation type="submission" date="2021-03" db="EMBL/GenBank/DDBJ databases">
        <title>Genomic Encyclopedia of Type Strains, Phase IV (KMG-IV): sequencing the most valuable type-strain genomes for metagenomic binning, comparative biology and taxonomic classification.</title>
        <authorList>
            <person name="Goeker M."/>
        </authorList>
    </citation>
    <scope>NUCLEOTIDE SEQUENCE [LARGE SCALE GENOMIC DNA]</scope>
    <source>
        <strain evidence="1 2">DSM 25790</strain>
    </source>
</reference>
<dbReference type="EMBL" id="JAGIKX010000037">
    <property type="protein sequence ID" value="MBP2258800.1"/>
    <property type="molecule type" value="Genomic_DNA"/>
</dbReference>
<evidence type="ECO:0000313" key="1">
    <source>
        <dbReference type="EMBL" id="MBP2258800.1"/>
    </source>
</evidence>
<name>A0ABS4SCQ3_9BACI</name>
<comment type="caution">
    <text evidence="1">The sequence shown here is derived from an EMBL/GenBank/DDBJ whole genome shotgun (WGS) entry which is preliminary data.</text>
</comment>
<keyword evidence="2" id="KW-1185">Reference proteome</keyword>
<accession>A0ABS4SCQ3</accession>
<dbReference type="Gene3D" id="3.40.30.10">
    <property type="entry name" value="Glutaredoxin"/>
    <property type="match status" value="1"/>
</dbReference>
<gene>
    <name evidence="1" type="ORF">J2Z81_002785</name>
</gene>
<dbReference type="SUPFAM" id="SSF52833">
    <property type="entry name" value="Thioredoxin-like"/>
    <property type="match status" value="1"/>
</dbReference>
<protein>
    <submittedName>
        <fullName evidence="1">Peroxiredoxin</fullName>
    </submittedName>
</protein>
<organism evidence="1 2">
    <name type="scientific">Virgibacillus alimentarius</name>
    <dbReference type="NCBI Taxonomy" id="698769"/>
    <lineage>
        <taxon>Bacteria</taxon>
        <taxon>Bacillati</taxon>
        <taxon>Bacillota</taxon>
        <taxon>Bacilli</taxon>
        <taxon>Bacillales</taxon>
        <taxon>Bacillaceae</taxon>
        <taxon>Virgibacillus</taxon>
    </lineage>
</organism>